<evidence type="ECO:0000256" key="7">
    <source>
        <dbReference type="SAM" id="MobiDB-lite"/>
    </source>
</evidence>
<dbReference type="GO" id="GO:0008270">
    <property type="term" value="F:zinc ion binding"/>
    <property type="evidence" value="ECO:0007669"/>
    <property type="project" value="InterPro"/>
</dbReference>
<feature type="compositionally biased region" description="Polar residues" evidence="7">
    <location>
        <begin position="148"/>
        <end position="165"/>
    </location>
</feature>
<sequence>MSDHSTGPFGSRSPLNIEFVQSANVPGSGAHPYQLPPPRTSAPLQIGTDPFLRQRNPTENREPGEIASGRSSLSGPQLGPKEQLPPVSQLLTPSVHSSRPSSPYHSHRFGVYTPPTGSTGSPIPRHHNEHIPRSSIHESSRAYPEAVASQSRSLPPLSHISTNTGFGREGSIHTASTSSSGHPIHATPFSYPGFKPQDKEYGGDYSPSETTSDMASANRSSDSNVRPHVVDERYIDGEGLCYIYADGSHCPKLIDGVPVNANWGITKAGKPRKRLAQACLTCREKKIKCQPNLPKCDQCQKSGRNCRFESAPRGHRAALKTAHLMGKYDSQESYSAGGYTHGASPQPSYSTMRASESSVSLPGTNSLSPKSEASIITPSAVDTTQDVMDYEPQFRPKAYSFGRASSGAEVIANTTVSVSSFVSPDYAEVLTEMKDMDPQDPLASDWNTDPYEADPELTVHYIESYFTYVNDRLYYIFPRKRFLLWLRASHTKSLEDNMLLYAMMALGSVFSDRPDRMLAMRKYARIARYAVEHGRHNLSLQLAQSHIILSLWYYAIGALVQSWDAAGAAVRTVCGLRYNVEAGGVIVDQNQACEYGLHPQALIECRRRTFWVAFIKDRTTCVYAPSPVTISSQSAYLRLPCREEVFEAQEYTTVPYFQSFLNQNPSSNNDISSASAMALLIEIMSLWGEVSDHVLRLSLIPTEIYGEHFEQFYSTVARRAEEWIARLPDHLTFTAVNLERSIRAKKADAFLSIHLVYHATLMKLNRHGRHQSIRAEVVSQHIHAARTHAADILRMTKALVQYATEYEPTRILMEPSSAKGAILNPFLGYVILSAIDIISAAGRLVELRKCLALIQGGLEAVKELARFWGSALALATLIQERLDTLSACLASPTQTEGKVAFLSNSASLDSKARNVLQKHAEPSTDEDLMYGALPYEGLLSALGAGNGPFPAETILWVGDTKS</sequence>
<dbReference type="Proteomes" id="UP000249789">
    <property type="component" value="Unassembled WGS sequence"/>
</dbReference>
<feature type="compositionally biased region" description="Polar residues" evidence="7">
    <location>
        <begin position="207"/>
        <end position="224"/>
    </location>
</feature>
<dbReference type="OrthoDB" id="5426798at2759"/>
<feature type="compositionally biased region" description="Polar residues" evidence="7">
    <location>
        <begin position="343"/>
        <end position="372"/>
    </location>
</feature>
<dbReference type="SMART" id="SM00066">
    <property type="entry name" value="GAL4"/>
    <property type="match status" value="1"/>
</dbReference>
<dbReference type="PANTHER" id="PTHR47338">
    <property type="entry name" value="ZN(II)2CYS6 TRANSCRIPTION FACTOR (EUROFUNG)-RELATED"/>
    <property type="match status" value="1"/>
</dbReference>
<comment type="subcellular location">
    <subcellularLocation>
        <location evidence="1">Nucleus</location>
    </subcellularLocation>
</comment>
<dbReference type="InterPro" id="IPR036864">
    <property type="entry name" value="Zn2-C6_fun-type_DNA-bd_sf"/>
</dbReference>
<dbReference type="GO" id="GO:0000981">
    <property type="term" value="F:DNA-binding transcription factor activity, RNA polymerase II-specific"/>
    <property type="evidence" value="ECO:0007669"/>
    <property type="project" value="InterPro"/>
</dbReference>
<accession>A0A8G1W252</accession>
<keyword evidence="2" id="KW-0479">Metal-binding</keyword>
<feature type="compositionally biased region" description="Basic and acidic residues" evidence="7">
    <location>
        <begin position="129"/>
        <end position="140"/>
    </location>
</feature>
<organism evidence="9 10">
    <name type="scientific">Aspergillus fijiensis CBS 313.89</name>
    <dbReference type="NCBI Taxonomy" id="1448319"/>
    <lineage>
        <taxon>Eukaryota</taxon>
        <taxon>Fungi</taxon>
        <taxon>Dikarya</taxon>
        <taxon>Ascomycota</taxon>
        <taxon>Pezizomycotina</taxon>
        <taxon>Eurotiomycetes</taxon>
        <taxon>Eurotiomycetidae</taxon>
        <taxon>Eurotiales</taxon>
        <taxon>Aspergillaceae</taxon>
        <taxon>Aspergillus</taxon>
    </lineage>
</organism>
<dbReference type="CDD" id="cd12148">
    <property type="entry name" value="fungal_TF_MHR"/>
    <property type="match status" value="1"/>
</dbReference>
<dbReference type="Pfam" id="PF04082">
    <property type="entry name" value="Fungal_trans"/>
    <property type="match status" value="1"/>
</dbReference>
<evidence type="ECO:0000313" key="9">
    <source>
        <dbReference type="EMBL" id="RAK80328.1"/>
    </source>
</evidence>
<evidence type="ECO:0000259" key="8">
    <source>
        <dbReference type="PROSITE" id="PS50048"/>
    </source>
</evidence>
<feature type="region of interest" description="Disordered" evidence="7">
    <location>
        <begin position="1"/>
        <end position="225"/>
    </location>
</feature>
<feature type="domain" description="Zn(2)-C6 fungal-type" evidence="8">
    <location>
        <begin position="278"/>
        <end position="308"/>
    </location>
</feature>
<reference evidence="9 10" key="1">
    <citation type="submission" date="2018-02" db="EMBL/GenBank/DDBJ databases">
        <title>The genomes of Aspergillus section Nigri reveals drivers in fungal speciation.</title>
        <authorList>
            <consortium name="DOE Joint Genome Institute"/>
            <person name="Vesth T.C."/>
            <person name="Nybo J."/>
            <person name="Theobald S."/>
            <person name="Brandl J."/>
            <person name="Frisvad J.C."/>
            <person name="Nielsen K.F."/>
            <person name="Lyhne E.K."/>
            <person name="Kogle M.E."/>
            <person name="Kuo A."/>
            <person name="Riley R."/>
            <person name="Clum A."/>
            <person name="Nolan M."/>
            <person name="Lipzen A."/>
            <person name="Salamov A."/>
            <person name="Henrissat B."/>
            <person name="Wiebenga A."/>
            <person name="De vries R.P."/>
            <person name="Grigoriev I.V."/>
            <person name="Mortensen U.H."/>
            <person name="Andersen M.R."/>
            <person name="Baker S.E."/>
        </authorList>
    </citation>
    <scope>NUCLEOTIDE SEQUENCE [LARGE SCALE GENOMIC DNA]</scope>
    <source>
        <strain evidence="9 10">CBS 313.89</strain>
    </source>
</reference>
<dbReference type="EMBL" id="KZ824629">
    <property type="protein sequence ID" value="RAK80328.1"/>
    <property type="molecule type" value="Genomic_DNA"/>
</dbReference>
<keyword evidence="4" id="KW-0238">DNA-binding</keyword>
<dbReference type="PROSITE" id="PS50048">
    <property type="entry name" value="ZN2_CY6_FUNGAL_2"/>
    <property type="match status" value="1"/>
</dbReference>
<evidence type="ECO:0000256" key="1">
    <source>
        <dbReference type="ARBA" id="ARBA00004123"/>
    </source>
</evidence>
<feature type="region of interest" description="Disordered" evidence="7">
    <location>
        <begin position="336"/>
        <end position="372"/>
    </location>
</feature>
<name>A0A8G1W252_9EURO</name>
<evidence type="ECO:0000256" key="6">
    <source>
        <dbReference type="ARBA" id="ARBA00023242"/>
    </source>
</evidence>
<evidence type="ECO:0000313" key="10">
    <source>
        <dbReference type="Proteomes" id="UP000249789"/>
    </source>
</evidence>
<dbReference type="VEuPathDB" id="FungiDB:BO72DRAFT_302120"/>
<dbReference type="GO" id="GO:0006351">
    <property type="term" value="P:DNA-templated transcription"/>
    <property type="evidence" value="ECO:0007669"/>
    <property type="project" value="InterPro"/>
</dbReference>
<proteinExistence type="predicted"/>
<evidence type="ECO:0000256" key="4">
    <source>
        <dbReference type="ARBA" id="ARBA00023125"/>
    </source>
</evidence>
<dbReference type="InterPro" id="IPR007219">
    <property type="entry name" value="XnlR_reg_dom"/>
</dbReference>
<dbReference type="CDD" id="cd00067">
    <property type="entry name" value="GAL4"/>
    <property type="match status" value="1"/>
</dbReference>
<dbReference type="InterPro" id="IPR001138">
    <property type="entry name" value="Zn2Cys6_DnaBD"/>
</dbReference>
<keyword evidence="10" id="KW-1185">Reference proteome</keyword>
<gene>
    <name evidence="9" type="ORF">BO72DRAFT_302120</name>
</gene>
<feature type="compositionally biased region" description="Low complexity" evidence="7">
    <location>
        <begin position="93"/>
        <end position="104"/>
    </location>
</feature>
<dbReference type="Pfam" id="PF00172">
    <property type="entry name" value="Zn_clus"/>
    <property type="match status" value="1"/>
</dbReference>
<dbReference type="PROSITE" id="PS00463">
    <property type="entry name" value="ZN2_CY6_FUNGAL_1"/>
    <property type="match status" value="1"/>
</dbReference>
<dbReference type="Gene3D" id="4.10.240.10">
    <property type="entry name" value="Zn(2)-C6 fungal-type DNA-binding domain"/>
    <property type="match status" value="1"/>
</dbReference>
<dbReference type="RefSeq" id="XP_040804338.1">
    <property type="nucleotide sequence ID" value="XM_040940442.1"/>
</dbReference>
<evidence type="ECO:0000256" key="5">
    <source>
        <dbReference type="ARBA" id="ARBA00023163"/>
    </source>
</evidence>
<dbReference type="GO" id="GO:0003677">
    <property type="term" value="F:DNA binding"/>
    <property type="evidence" value="ECO:0007669"/>
    <property type="project" value="UniProtKB-KW"/>
</dbReference>
<keyword evidence="3" id="KW-0805">Transcription regulation</keyword>
<dbReference type="InterPro" id="IPR050815">
    <property type="entry name" value="TF_fung"/>
</dbReference>
<dbReference type="GO" id="GO:0005634">
    <property type="term" value="C:nucleus"/>
    <property type="evidence" value="ECO:0007669"/>
    <property type="project" value="UniProtKB-SubCell"/>
</dbReference>
<keyword evidence="5" id="KW-0804">Transcription</keyword>
<dbReference type="AlphaFoldDB" id="A0A8G1W252"/>
<dbReference type="PANTHER" id="PTHR47338:SF11">
    <property type="entry name" value="ZN(II)2CYS6 TRANSCRIPTION FACTOR (EUROFUNG)"/>
    <property type="match status" value="1"/>
</dbReference>
<evidence type="ECO:0000256" key="3">
    <source>
        <dbReference type="ARBA" id="ARBA00023015"/>
    </source>
</evidence>
<dbReference type="GeneID" id="63857775"/>
<dbReference type="SUPFAM" id="SSF57701">
    <property type="entry name" value="Zn2/Cys6 DNA-binding domain"/>
    <property type="match status" value="1"/>
</dbReference>
<protein>
    <recommendedName>
        <fullName evidence="8">Zn(2)-C6 fungal-type domain-containing protein</fullName>
    </recommendedName>
</protein>
<evidence type="ECO:0000256" key="2">
    <source>
        <dbReference type="ARBA" id="ARBA00022723"/>
    </source>
</evidence>
<feature type="compositionally biased region" description="Low complexity" evidence="7">
    <location>
        <begin position="113"/>
        <end position="122"/>
    </location>
</feature>
<keyword evidence="6" id="KW-0539">Nucleus</keyword>